<dbReference type="EMBL" id="CP031093">
    <property type="protein sequence ID" value="QCF27865.1"/>
    <property type="molecule type" value="Genomic_DNA"/>
</dbReference>
<dbReference type="Pfam" id="PF03846">
    <property type="entry name" value="SulA"/>
    <property type="match status" value="1"/>
</dbReference>
<reference evidence="1 2" key="1">
    <citation type="submission" date="2018-07" db="EMBL/GenBank/DDBJ databases">
        <title>Marsedoiliclastica nanhaica gen. nov. sp. nov., a novel marine hydrocarbonoclastic bacterium isolated from an in-situ enriched hydrocarbon-degrading consortium in deep-sea sediment.</title>
        <authorList>
            <person name="Dong C."/>
            <person name="Ma T."/>
            <person name="Liu R."/>
            <person name="Shao Z."/>
        </authorList>
    </citation>
    <scope>NUCLEOTIDE SEQUENCE [LARGE SCALE GENOMIC DNA]</scope>
    <source>
        <strain evidence="2">soil36-7</strain>
    </source>
</reference>
<dbReference type="KEGG" id="hmi:soil367_07185"/>
<dbReference type="AlphaFoldDB" id="A0A4P7XLP5"/>
<dbReference type="InterPro" id="IPR027417">
    <property type="entry name" value="P-loop_NTPase"/>
</dbReference>
<dbReference type="InterPro" id="IPR004596">
    <property type="entry name" value="Cell_div_suppressor_SulA"/>
</dbReference>
<evidence type="ECO:0000313" key="2">
    <source>
        <dbReference type="Proteomes" id="UP000298049"/>
    </source>
</evidence>
<gene>
    <name evidence="1" type="ORF">soil367_07185</name>
</gene>
<keyword evidence="2" id="KW-1185">Reference proteome</keyword>
<proteinExistence type="predicted"/>
<organism evidence="1 2">
    <name type="scientific">Hydrocarboniclastica marina</name>
    <dbReference type="NCBI Taxonomy" id="2259620"/>
    <lineage>
        <taxon>Bacteria</taxon>
        <taxon>Pseudomonadati</taxon>
        <taxon>Pseudomonadota</taxon>
        <taxon>Gammaproteobacteria</taxon>
        <taxon>Alteromonadales</taxon>
        <taxon>Alteromonadaceae</taxon>
        <taxon>Hydrocarboniclastica</taxon>
    </lineage>
</organism>
<dbReference type="SUPFAM" id="SSF52540">
    <property type="entry name" value="P-loop containing nucleoside triphosphate hydrolases"/>
    <property type="match status" value="1"/>
</dbReference>
<dbReference type="Gene3D" id="3.40.50.300">
    <property type="entry name" value="P-loop containing nucleotide triphosphate hydrolases"/>
    <property type="match status" value="1"/>
</dbReference>
<evidence type="ECO:0000313" key="1">
    <source>
        <dbReference type="EMBL" id="QCF27865.1"/>
    </source>
</evidence>
<name>A0A4P7XLP5_9ALTE</name>
<protein>
    <submittedName>
        <fullName evidence="1">LexA family transcriptional regulator</fullName>
    </submittedName>
</protein>
<accession>A0A4P7XLP5</accession>
<dbReference type="GO" id="GO:0009432">
    <property type="term" value="P:SOS response"/>
    <property type="evidence" value="ECO:0007669"/>
    <property type="project" value="InterPro"/>
</dbReference>
<sequence>MAEVGQRPAVAPVQRPRRASPVVVTPIAPAEDACGGTGNVTEIILPQSQVENFQLLLPMLTQLNQEERWLAWVDPPASLVQKWQQHHGIVPGQLLVLRSSEQHDALEMAERALAAGTCHAVVLWSGKLSKSAHARLEHASAKGRSHGVVLRTR</sequence>
<dbReference type="GO" id="GO:0051782">
    <property type="term" value="P:negative regulation of cell division"/>
    <property type="evidence" value="ECO:0007669"/>
    <property type="project" value="InterPro"/>
</dbReference>
<dbReference type="OrthoDB" id="9811176at2"/>
<dbReference type="Proteomes" id="UP000298049">
    <property type="component" value="Chromosome"/>
</dbReference>